<proteinExistence type="predicted"/>
<sequence length="98" mass="10553">MATPTRLIRPPGNQAGEGVPGVTPHIQIHRYAAELTALSAHDGFPPVMFSANNYPPEPLRLFLVFAAKYSINNPAIVWYSRFSSSGSGTYCTKSSSGI</sequence>
<evidence type="ECO:0000313" key="2">
    <source>
        <dbReference type="EMBL" id="SUG32532.1"/>
    </source>
</evidence>
<evidence type="ECO:0000256" key="1">
    <source>
        <dbReference type="SAM" id="MobiDB-lite"/>
    </source>
</evidence>
<accession>A0A379SSI0</accession>
<protein>
    <submittedName>
        <fullName evidence="2">Uncharacterized protein</fullName>
    </submittedName>
</protein>
<gene>
    <name evidence="2" type="ORF">NCTC7304_01966</name>
</gene>
<reference evidence="2 3" key="1">
    <citation type="submission" date="2018-06" db="EMBL/GenBank/DDBJ databases">
        <authorList>
            <consortium name="Pathogen Informatics"/>
            <person name="Doyle S."/>
        </authorList>
    </citation>
    <scope>NUCLEOTIDE SEQUENCE [LARGE SCALE GENOMIC DNA]</scope>
    <source>
        <strain evidence="2 3">NCTC7304</strain>
    </source>
</reference>
<evidence type="ECO:0000313" key="3">
    <source>
        <dbReference type="Proteomes" id="UP000254762"/>
    </source>
</evidence>
<name>A0A379SSI0_SALER</name>
<dbReference type="EMBL" id="UGXD01000002">
    <property type="protein sequence ID" value="SUG32532.1"/>
    <property type="molecule type" value="Genomic_DNA"/>
</dbReference>
<dbReference type="Proteomes" id="UP000254762">
    <property type="component" value="Unassembled WGS sequence"/>
</dbReference>
<organism evidence="2 3">
    <name type="scientific">Salmonella enterica subsp. arizonae</name>
    <dbReference type="NCBI Taxonomy" id="59203"/>
    <lineage>
        <taxon>Bacteria</taxon>
        <taxon>Pseudomonadati</taxon>
        <taxon>Pseudomonadota</taxon>
        <taxon>Gammaproteobacteria</taxon>
        <taxon>Enterobacterales</taxon>
        <taxon>Enterobacteriaceae</taxon>
        <taxon>Salmonella</taxon>
    </lineage>
</organism>
<feature type="region of interest" description="Disordered" evidence="1">
    <location>
        <begin position="1"/>
        <end position="20"/>
    </location>
</feature>
<dbReference type="AlphaFoldDB" id="A0A379SSI0"/>